<feature type="non-terminal residue" evidence="1">
    <location>
        <position position="569"/>
    </location>
</feature>
<name>A0ACA9MKC7_9GLOM</name>
<evidence type="ECO:0000313" key="1">
    <source>
        <dbReference type="EMBL" id="CAG8591675.1"/>
    </source>
</evidence>
<organism evidence="1 2">
    <name type="scientific">Racocetra persica</name>
    <dbReference type="NCBI Taxonomy" id="160502"/>
    <lineage>
        <taxon>Eukaryota</taxon>
        <taxon>Fungi</taxon>
        <taxon>Fungi incertae sedis</taxon>
        <taxon>Mucoromycota</taxon>
        <taxon>Glomeromycotina</taxon>
        <taxon>Glomeromycetes</taxon>
        <taxon>Diversisporales</taxon>
        <taxon>Gigasporaceae</taxon>
        <taxon>Racocetra</taxon>
    </lineage>
</organism>
<keyword evidence="2" id="KW-1185">Reference proteome</keyword>
<proteinExistence type="predicted"/>
<dbReference type="EMBL" id="CAJVQC010008359">
    <property type="protein sequence ID" value="CAG8591675.1"/>
    <property type="molecule type" value="Genomic_DNA"/>
</dbReference>
<protein>
    <submittedName>
        <fullName evidence="1">15309_t:CDS:1</fullName>
    </submittedName>
</protein>
<accession>A0ACA9MKC7</accession>
<gene>
    <name evidence="1" type="ORF">RPERSI_LOCUS5563</name>
</gene>
<evidence type="ECO:0000313" key="2">
    <source>
        <dbReference type="Proteomes" id="UP000789920"/>
    </source>
</evidence>
<dbReference type="Proteomes" id="UP000789920">
    <property type="component" value="Unassembled WGS sequence"/>
</dbReference>
<sequence>MIPPLFTSYNQVVAENDHSLMEQSAIFLDSKGSNVDMYIIAGYEWNRKMFKVHTSILKDRCEYFRMALSNKRICKNSDGIIIFYKEDISPEIFNLILDYIYTGEVSTTLCDECVNILEFIIAADEMLLPQLVASLESFLIDEYLKQSSPEIEAWIFCLITINKEPFLTRFEERVKTTGLDFFKNIIPSNVNNKIEPKAYIYALLEVHTMCENMIIEFRGDINFTASLHKVYQKIVNRNHVCESSTSRTPELLAQFCDSLLRKINTVDSDFEDVMTIYKYVDDKDVFQKFYSKMLVKRLINETSVSEIAEYNMISKLKETSSFEYTSKLYRMFTDIKTLMICSKIDFSFLVLNTACWPLQQLKTDFIMPEEFKEIFQQFKTFYQNQYSGRKLNLLFHLSKGELKTNYCKKAYTFVASTYQMGILLQYNKKMSYTFEELKQKTDLNECVLIDHLEVLVETKILEISNGTKVGDPLSCYKLNMDFESKKIRIQLNVQSKSDRNNESQMIAEDRMLLIQAAIHRIVKYRKKLMHVVLVNEVIAEISHRFKPGIPEIKKCIDFMKEKEYIYIEN</sequence>
<reference evidence="1" key="1">
    <citation type="submission" date="2021-06" db="EMBL/GenBank/DDBJ databases">
        <authorList>
            <person name="Kallberg Y."/>
            <person name="Tangrot J."/>
            <person name="Rosling A."/>
        </authorList>
    </citation>
    <scope>NUCLEOTIDE SEQUENCE</scope>
    <source>
        <strain evidence="1">MA461A</strain>
    </source>
</reference>
<comment type="caution">
    <text evidence="1">The sequence shown here is derived from an EMBL/GenBank/DDBJ whole genome shotgun (WGS) entry which is preliminary data.</text>
</comment>